<organism evidence="2 3">
    <name type="scientific">Mugilogobius chulae</name>
    <name type="common">yellowstripe goby</name>
    <dbReference type="NCBI Taxonomy" id="88201"/>
    <lineage>
        <taxon>Eukaryota</taxon>
        <taxon>Metazoa</taxon>
        <taxon>Chordata</taxon>
        <taxon>Craniata</taxon>
        <taxon>Vertebrata</taxon>
        <taxon>Euteleostomi</taxon>
        <taxon>Actinopterygii</taxon>
        <taxon>Neopterygii</taxon>
        <taxon>Teleostei</taxon>
        <taxon>Neoteleostei</taxon>
        <taxon>Acanthomorphata</taxon>
        <taxon>Gobiaria</taxon>
        <taxon>Gobiiformes</taxon>
        <taxon>Gobioidei</taxon>
        <taxon>Gobiidae</taxon>
        <taxon>Gobionellinae</taxon>
        <taxon>Mugilogobius</taxon>
    </lineage>
</organism>
<sequence>MAKSSPGPDGIKRPHLLLHDKRGIKLARLLVGLWDPRSMPPPHPRQRGFAKGPGCAENILIINRLHSAEKSRARSLGAAFIDLSKAFDSVSHQLIIEVLERKGVDQLLINVIRSAYSEAYTMGEEVQLNEHGEVIQYLGILVDPWKGVIAGNPMDQLEDLISKVGAAQLKPSQKVTLFKQHRDGGLNIPRLSQQIARIQLKRCVSLLFSEDEVTSGMAKGLKLESMIRNLWKHLTGTLPEGPLEELDFSSVNSQKAKADEFKRWAHLQWQGRRTTCFQDDKISNCWLSGPDSDRLSESEFILALRGLRVSRSHNQCLSHPQEQQDGVTQRHLQDPAPDGPISWLDVPFGARTGESRWRDKEILVNIEFHKRKKYFSLISAVKELSPSIPKTVRVWGFLLGARGKWHPPKSNLLRALGLSDSRILSLAKTFSLKALFGTIAMCKAFNRITSGKTSLDPGGGTGESCSGGVVARTHQ</sequence>
<gene>
    <name evidence="2" type="ORF">WMY93_029803</name>
</gene>
<keyword evidence="3" id="KW-1185">Reference proteome</keyword>
<name>A0AAW0MQ19_9GOBI</name>
<evidence type="ECO:0000313" key="2">
    <source>
        <dbReference type="EMBL" id="KAK7881394.1"/>
    </source>
</evidence>
<proteinExistence type="predicted"/>
<dbReference type="Proteomes" id="UP001460270">
    <property type="component" value="Unassembled WGS sequence"/>
</dbReference>
<protein>
    <recommendedName>
        <fullName evidence="4">Reverse transcriptase domain-containing protein</fullName>
    </recommendedName>
</protein>
<evidence type="ECO:0000256" key="1">
    <source>
        <dbReference type="SAM" id="MobiDB-lite"/>
    </source>
</evidence>
<evidence type="ECO:0008006" key="4">
    <source>
        <dbReference type="Google" id="ProtNLM"/>
    </source>
</evidence>
<dbReference type="PANTHER" id="PTHR19446">
    <property type="entry name" value="REVERSE TRANSCRIPTASES"/>
    <property type="match status" value="1"/>
</dbReference>
<reference evidence="3" key="1">
    <citation type="submission" date="2024-04" db="EMBL/GenBank/DDBJ databases">
        <title>Salinicola lusitanus LLJ914,a marine bacterium isolated from the Okinawa Trough.</title>
        <authorList>
            <person name="Li J."/>
        </authorList>
    </citation>
    <scope>NUCLEOTIDE SEQUENCE [LARGE SCALE GENOMIC DNA]</scope>
</reference>
<feature type="region of interest" description="Disordered" evidence="1">
    <location>
        <begin position="453"/>
        <end position="475"/>
    </location>
</feature>
<evidence type="ECO:0000313" key="3">
    <source>
        <dbReference type="Proteomes" id="UP001460270"/>
    </source>
</evidence>
<dbReference type="AlphaFoldDB" id="A0AAW0MQ19"/>
<dbReference type="EMBL" id="JBBPFD010000022">
    <property type="protein sequence ID" value="KAK7881394.1"/>
    <property type="molecule type" value="Genomic_DNA"/>
</dbReference>
<comment type="caution">
    <text evidence="2">The sequence shown here is derived from an EMBL/GenBank/DDBJ whole genome shotgun (WGS) entry which is preliminary data.</text>
</comment>
<accession>A0AAW0MQ19</accession>